<keyword evidence="3" id="KW-1185">Reference proteome</keyword>
<keyword evidence="1" id="KW-0812">Transmembrane</keyword>
<keyword evidence="1" id="KW-1133">Transmembrane helix</keyword>
<feature type="non-terminal residue" evidence="2">
    <location>
        <position position="255"/>
    </location>
</feature>
<dbReference type="InterPro" id="IPR049886">
    <property type="entry name" value="CFI_box_CTERM_dom"/>
</dbReference>
<evidence type="ECO:0000256" key="1">
    <source>
        <dbReference type="SAM" id="Phobius"/>
    </source>
</evidence>
<name>A0ABS0IZM9_9BACT</name>
<dbReference type="NCBIfam" id="NF041770">
    <property type="entry name" value="CFI_box_CTERM"/>
    <property type="match status" value="1"/>
</dbReference>
<dbReference type="Pfam" id="PF07963">
    <property type="entry name" value="N_methyl"/>
    <property type="match status" value="1"/>
</dbReference>
<evidence type="ECO:0000313" key="2">
    <source>
        <dbReference type="EMBL" id="MBG3875632.1"/>
    </source>
</evidence>
<gene>
    <name evidence="2" type="ORF">FVW20_00965</name>
</gene>
<dbReference type="PROSITE" id="PS00409">
    <property type="entry name" value="PROKAR_NTER_METHYL"/>
    <property type="match status" value="1"/>
</dbReference>
<dbReference type="NCBIfam" id="TIGR02532">
    <property type="entry name" value="IV_pilin_GFxxxE"/>
    <property type="match status" value="1"/>
</dbReference>
<organism evidence="2 3">
    <name type="scientific">Nitratidesulfovibrio oxamicus</name>
    <dbReference type="NCBI Taxonomy" id="32016"/>
    <lineage>
        <taxon>Bacteria</taxon>
        <taxon>Pseudomonadati</taxon>
        <taxon>Thermodesulfobacteriota</taxon>
        <taxon>Desulfovibrionia</taxon>
        <taxon>Desulfovibrionales</taxon>
        <taxon>Desulfovibrionaceae</taxon>
        <taxon>Nitratidesulfovibrio</taxon>
    </lineage>
</organism>
<accession>A0ABS0IZM9</accession>
<dbReference type="EMBL" id="VRYY01000019">
    <property type="protein sequence ID" value="MBG3875632.1"/>
    <property type="molecule type" value="Genomic_DNA"/>
</dbReference>
<dbReference type="InterPro" id="IPR045584">
    <property type="entry name" value="Pilin-like"/>
</dbReference>
<dbReference type="Proteomes" id="UP001194469">
    <property type="component" value="Unassembled WGS sequence"/>
</dbReference>
<proteinExistence type="predicted"/>
<comment type="caution">
    <text evidence="2">The sequence shown here is derived from an EMBL/GenBank/DDBJ whole genome shotgun (WGS) entry which is preliminary data.</text>
</comment>
<dbReference type="SUPFAM" id="SSF54523">
    <property type="entry name" value="Pili subunits"/>
    <property type="match status" value="1"/>
</dbReference>
<feature type="transmembrane region" description="Helical" evidence="1">
    <location>
        <begin position="6"/>
        <end position="30"/>
    </location>
</feature>
<protein>
    <submittedName>
        <fullName evidence="2">Type II secretion system protein</fullName>
    </submittedName>
</protein>
<reference evidence="2 3" key="1">
    <citation type="submission" date="2019-08" db="EMBL/GenBank/DDBJ databases">
        <authorList>
            <person name="Luo N."/>
        </authorList>
    </citation>
    <scope>NUCLEOTIDE SEQUENCE [LARGE SCALE GENOMIC DNA]</scope>
    <source>
        <strain evidence="2 3">NCIMB 9442</strain>
    </source>
</reference>
<dbReference type="RefSeq" id="WP_196607908.1">
    <property type="nucleotide sequence ID" value="NZ_VRYY01000019.1"/>
</dbReference>
<keyword evidence="1" id="KW-0472">Membrane</keyword>
<evidence type="ECO:0000313" key="3">
    <source>
        <dbReference type="Proteomes" id="UP001194469"/>
    </source>
</evidence>
<sequence>MDARGFTLIETILVLVLTGILAAVAGMGIVTGARSFMATREATALSQQAQLAQDRITREIVELVDISASSTAQRINIENIEGNRSILYDADNREIDIISPNNDRDTLIDNVTAFTITYWEGQTSRTAWDTSSLDGRDLTAVDISFTLASDVGGARTFVSRVVPRNNQNTGGTIPTADIPSLARYDFCFIATAAYGDLNHPVVAALREFRDKALMPNAPGRALVRAYYAVGPHLAGVVQDAPALAAGVRAVLRPVA</sequence>
<dbReference type="InterPro" id="IPR012902">
    <property type="entry name" value="N_methyl_site"/>
</dbReference>